<dbReference type="GO" id="GO:0006508">
    <property type="term" value="P:proteolysis"/>
    <property type="evidence" value="ECO:0007669"/>
    <property type="project" value="UniProtKB-KW"/>
</dbReference>
<evidence type="ECO:0000313" key="11">
    <source>
        <dbReference type="EMBL" id="OLU40719.1"/>
    </source>
</evidence>
<comment type="similarity">
    <text evidence="4">Belongs to the peptidase C15 family.</text>
</comment>
<feature type="active site" evidence="9">
    <location>
        <position position="80"/>
    </location>
</feature>
<keyword evidence="7" id="KW-0378">Hydrolase</keyword>
<dbReference type="InterPro" id="IPR033694">
    <property type="entry name" value="PGPEP1_Cys_AS"/>
</dbReference>
<evidence type="ECO:0000256" key="5">
    <source>
        <dbReference type="ARBA" id="ARBA00022490"/>
    </source>
</evidence>
<dbReference type="PANTHER" id="PTHR23402">
    <property type="entry name" value="PROTEASE FAMILY C15 PYROGLUTAMYL-PEPTIDASE I-RELATED"/>
    <property type="match status" value="1"/>
</dbReference>
<accession>A0A1U7NH13</accession>
<evidence type="ECO:0000256" key="10">
    <source>
        <dbReference type="PROSITE-ProRule" id="PRU10077"/>
    </source>
</evidence>
<dbReference type="AlphaFoldDB" id="A0A1U7NH13"/>
<feature type="active site" evidence="10">
    <location>
        <position position="143"/>
    </location>
</feature>
<dbReference type="InterPro" id="IPR016125">
    <property type="entry name" value="Peptidase_C15-like"/>
</dbReference>
<dbReference type="PROSITE" id="PS01333">
    <property type="entry name" value="PYRASE_GLU"/>
    <property type="match status" value="1"/>
</dbReference>
<dbReference type="OrthoDB" id="9779738at2"/>
<protein>
    <recommendedName>
        <fullName evidence="9">Pyroglutamyl-peptidase I</fullName>
        <ecNumber evidence="9">3.4.19.3</ecNumber>
    </recommendedName>
</protein>
<evidence type="ECO:0000256" key="8">
    <source>
        <dbReference type="ARBA" id="ARBA00022807"/>
    </source>
</evidence>
<keyword evidence="12" id="KW-1185">Reference proteome</keyword>
<dbReference type="Proteomes" id="UP000186341">
    <property type="component" value="Unassembled WGS sequence"/>
</dbReference>
<dbReference type="InterPro" id="IPR036440">
    <property type="entry name" value="Peptidase_C15-like_sf"/>
</dbReference>
<comment type="function">
    <text evidence="2">Removes 5-oxoproline from various penultimate amino acid residues except L-proline.</text>
</comment>
<keyword evidence="6" id="KW-0645">Protease</keyword>
<dbReference type="PROSITE" id="PS01334">
    <property type="entry name" value="PYRASE_CYS"/>
    <property type="match status" value="1"/>
</dbReference>
<evidence type="ECO:0000256" key="7">
    <source>
        <dbReference type="ARBA" id="ARBA00022801"/>
    </source>
</evidence>
<evidence type="ECO:0000256" key="1">
    <source>
        <dbReference type="ARBA" id="ARBA00001770"/>
    </source>
</evidence>
<reference evidence="11 12" key="1">
    <citation type="submission" date="2016-11" db="EMBL/GenBank/DDBJ databases">
        <title>Description of two novel members of the family Erysipelotrichaceae: Ileibacterium lipovorans gen. nov., sp. nov. and Dubosiella newyorkensis, gen. nov., sp. nov.</title>
        <authorList>
            <person name="Cox L.M."/>
            <person name="Sohn J."/>
            <person name="Tyrrell K.L."/>
            <person name="Citron D.M."/>
            <person name="Lawson P.A."/>
            <person name="Patel N.B."/>
            <person name="Iizumi T."/>
            <person name="Perez-Perez G.I."/>
            <person name="Goldstein E.J."/>
            <person name="Blaser M.J."/>
        </authorList>
    </citation>
    <scope>NUCLEOTIDE SEQUENCE [LARGE SCALE GENOMIC DNA]</scope>
    <source>
        <strain evidence="11 12">NYU-BL-A3</strain>
    </source>
</reference>
<comment type="catalytic activity">
    <reaction evidence="1 9">
        <text>Release of an N-terminal pyroglutamyl group from a polypeptide, the second amino acid generally not being Pro.</text>
        <dbReference type="EC" id="3.4.19.3"/>
    </reaction>
</comment>
<evidence type="ECO:0000256" key="9">
    <source>
        <dbReference type="PROSITE-ProRule" id="PRU10076"/>
    </source>
</evidence>
<keyword evidence="5" id="KW-0963">Cytoplasm</keyword>
<evidence type="ECO:0000256" key="4">
    <source>
        <dbReference type="ARBA" id="ARBA00006641"/>
    </source>
</evidence>
<dbReference type="EC" id="3.4.19.3" evidence="9"/>
<dbReference type="PANTHER" id="PTHR23402:SF1">
    <property type="entry name" value="PYROGLUTAMYL-PEPTIDASE I"/>
    <property type="match status" value="1"/>
</dbReference>
<dbReference type="GO" id="GO:0005829">
    <property type="term" value="C:cytosol"/>
    <property type="evidence" value="ECO:0007669"/>
    <property type="project" value="InterPro"/>
</dbReference>
<dbReference type="InterPro" id="IPR000816">
    <property type="entry name" value="Peptidase_C15"/>
</dbReference>
<dbReference type="NCBIfam" id="NF009676">
    <property type="entry name" value="PRK13197.1"/>
    <property type="match status" value="1"/>
</dbReference>
<dbReference type="GO" id="GO:0016920">
    <property type="term" value="F:pyroglutamyl-peptidase activity"/>
    <property type="evidence" value="ECO:0007669"/>
    <property type="project" value="UniProtKB-EC"/>
</dbReference>
<dbReference type="PRINTS" id="PR00706">
    <property type="entry name" value="PYROGLUPTASE"/>
</dbReference>
<dbReference type="EMBL" id="MPJW01000099">
    <property type="protein sequence ID" value="OLU40719.1"/>
    <property type="molecule type" value="Genomic_DNA"/>
</dbReference>
<evidence type="ECO:0000256" key="3">
    <source>
        <dbReference type="ARBA" id="ARBA00004496"/>
    </source>
</evidence>
<dbReference type="SUPFAM" id="SSF53182">
    <property type="entry name" value="Pyrrolidone carboxyl peptidase (pyroglutamate aminopeptidase)"/>
    <property type="match status" value="1"/>
</dbReference>
<organism evidence="11 12">
    <name type="scientific">Ileibacterium valens</name>
    <dbReference type="NCBI Taxonomy" id="1862668"/>
    <lineage>
        <taxon>Bacteria</taxon>
        <taxon>Bacillati</taxon>
        <taxon>Bacillota</taxon>
        <taxon>Erysipelotrichia</taxon>
        <taxon>Erysipelotrichales</taxon>
        <taxon>Erysipelotrichaceae</taxon>
        <taxon>Ileibacterium</taxon>
    </lineage>
</organism>
<comment type="subcellular location">
    <subcellularLocation>
        <location evidence="3">Cytoplasm</location>
    </subcellularLocation>
</comment>
<sequence>MNILATGFMPFNNETINPSYEALKRLSQNWDPNKGKLTVIELPVSYEKAPRILIEHIQKLRPDYVICVGQAGSRQGITPEKIAVNWKEATIKDSEGYTAAGEKIRADGEDGLFTTLPIKEMVQKIKKRKIPASVSYSAGTYVCNTLMYCVLDWIRQNKEFSNIQAGFIHVPYLTEQILDKPGLPSLSLEQIIQGLEATFEVLNRQ</sequence>
<dbReference type="Pfam" id="PF01470">
    <property type="entry name" value="Peptidase_C15"/>
    <property type="match status" value="1"/>
</dbReference>
<dbReference type="PIRSF" id="PIRSF015592">
    <property type="entry name" value="Prld-crbxl_pptds"/>
    <property type="match status" value="1"/>
</dbReference>
<evidence type="ECO:0000256" key="2">
    <source>
        <dbReference type="ARBA" id="ARBA00002280"/>
    </source>
</evidence>
<dbReference type="InterPro" id="IPR033693">
    <property type="entry name" value="PGPEP1_Glu_AS"/>
</dbReference>
<dbReference type="Gene3D" id="3.40.630.20">
    <property type="entry name" value="Peptidase C15, pyroglutamyl peptidase I-like"/>
    <property type="match status" value="1"/>
</dbReference>
<keyword evidence="8" id="KW-0788">Thiol protease</keyword>
<proteinExistence type="inferred from homology"/>
<evidence type="ECO:0000313" key="12">
    <source>
        <dbReference type="Proteomes" id="UP000186341"/>
    </source>
</evidence>
<evidence type="ECO:0000256" key="6">
    <source>
        <dbReference type="ARBA" id="ARBA00022670"/>
    </source>
</evidence>
<name>A0A1U7NH13_9FIRM</name>
<gene>
    <name evidence="11" type="ORF">BO222_04510</name>
</gene>
<dbReference type="CDD" id="cd00501">
    <property type="entry name" value="Peptidase_C15"/>
    <property type="match status" value="1"/>
</dbReference>
<comment type="caution">
    <text evidence="11">The sequence shown here is derived from an EMBL/GenBank/DDBJ whole genome shotgun (WGS) entry which is preliminary data.</text>
</comment>